<dbReference type="GO" id="GO:0098588">
    <property type="term" value="C:bounding membrane of organelle"/>
    <property type="evidence" value="ECO:0007669"/>
    <property type="project" value="UniProtKB-ARBA"/>
</dbReference>
<accession>A0A915A044</accession>
<dbReference type="Pfam" id="PF06398">
    <property type="entry name" value="Pex24p"/>
    <property type="match status" value="1"/>
</dbReference>
<evidence type="ECO:0000259" key="1">
    <source>
        <dbReference type="SMART" id="SM00693"/>
    </source>
</evidence>
<dbReference type="SMART" id="SM00693">
    <property type="entry name" value="DysFN"/>
    <property type="match status" value="1"/>
</dbReference>
<dbReference type="InterPro" id="IPR006614">
    <property type="entry name" value="Peroxin/Ferlin"/>
</dbReference>
<dbReference type="Proteomes" id="UP000887569">
    <property type="component" value="Unplaced"/>
</dbReference>
<evidence type="ECO:0000313" key="3">
    <source>
        <dbReference type="WBParaSite" id="PgE032_g002_t16"/>
    </source>
</evidence>
<reference evidence="3" key="1">
    <citation type="submission" date="2022-11" db="UniProtKB">
        <authorList>
            <consortium name="WormBaseParasite"/>
        </authorList>
    </citation>
    <scope>IDENTIFICATION</scope>
</reference>
<keyword evidence="2" id="KW-1185">Reference proteome</keyword>
<name>A0A915A044_PARUN</name>
<protein>
    <submittedName>
        <fullName evidence="3">Ferlin B-domain domain-containing protein</fullName>
    </submittedName>
</protein>
<feature type="domain" description="Peroxin/Ferlin" evidence="1">
    <location>
        <begin position="9"/>
        <end position="63"/>
    </location>
</feature>
<proteinExistence type="predicted"/>
<dbReference type="WBParaSite" id="PgE032_g002_t16">
    <property type="protein sequence ID" value="PgE032_g002_t16"/>
    <property type="gene ID" value="PgE032_g002"/>
</dbReference>
<dbReference type="GO" id="GO:0005737">
    <property type="term" value="C:cytoplasm"/>
    <property type="evidence" value="ECO:0007669"/>
    <property type="project" value="UniProtKB-ARBA"/>
</dbReference>
<sequence>MWIGPDPSRIEYEEEVFEVQRRTSRGWKFLNYTNADGVVLPEQIMTNLVCPQGWEWIGEWTIDRTSAGDARGWSYALENGFNEPSSRLDHTEGYAYSLDCWNHRHASFRSSSSEEQPH</sequence>
<organism evidence="2 3">
    <name type="scientific">Parascaris univalens</name>
    <name type="common">Nematode worm</name>
    <dbReference type="NCBI Taxonomy" id="6257"/>
    <lineage>
        <taxon>Eukaryota</taxon>
        <taxon>Metazoa</taxon>
        <taxon>Ecdysozoa</taxon>
        <taxon>Nematoda</taxon>
        <taxon>Chromadorea</taxon>
        <taxon>Rhabditida</taxon>
        <taxon>Spirurina</taxon>
        <taxon>Ascaridomorpha</taxon>
        <taxon>Ascaridoidea</taxon>
        <taxon>Ascarididae</taxon>
        <taxon>Parascaris</taxon>
    </lineage>
</organism>
<dbReference type="InterPro" id="IPR010482">
    <property type="entry name" value="TECPR1-like_DysF"/>
</dbReference>
<evidence type="ECO:0000313" key="2">
    <source>
        <dbReference type="Proteomes" id="UP000887569"/>
    </source>
</evidence>
<dbReference type="AlphaFoldDB" id="A0A915A044"/>